<gene>
    <name evidence="2" type="ORF">GCM10023150_06200</name>
</gene>
<keyword evidence="3" id="KW-1185">Reference proteome</keyword>
<dbReference type="PROSITE" id="PS51186">
    <property type="entry name" value="GNAT"/>
    <property type="match status" value="1"/>
</dbReference>
<dbReference type="PANTHER" id="PTHR43792:SF1">
    <property type="entry name" value="N-ACETYLTRANSFERASE DOMAIN-CONTAINING PROTEIN"/>
    <property type="match status" value="1"/>
</dbReference>
<proteinExistence type="predicted"/>
<dbReference type="SUPFAM" id="SSF55729">
    <property type="entry name" value="Acyl-CoA N-acyltransferases (Nat)"/>
    <property type="match status" value="1"/>
</dbReference>
<evidence type="ECO:0000259" key="1">
    <source>
        <dbReference type="PROSITE" id="PS51186"/>
    </source>
</evidence>
<dbReference type="PANTHER" id="PTHR43792">
    <property type="entry name" value="GNAT FAMILY, PUTATIVE (AFU_ORTHOLOGUE AFUA_3G00765)-RELATED-RELATED"/>
    <property type="match status" value="1"/>
</dbReference>
<dbReference type="InterPro" id="IPR051531">
    <property type="entry name" value="N-acetyltransferase"/>
</dbReference>
<dbReference type="Proteomes" id="UP001501294">
    <property type="component" value="Unassembled WGS sequence"/>
</dbReference>
<protein>
    <submittedName>
        <fullName evidence="2">GNAT family N-acetyltransferase</fullName>
    </submittedName>
</protein>
<dbReference type="RefSeq" id="WP_223577055.1">
    <property type="nucleotide sequence ID" value="NZ_BAABFU010000001.1"/>
</dbReference>
<name>A0ABP8HVW3_9GAMM</name>
<sequence>MLTSKSENLILRHIEPKDAEFILNLYNQAAFKQNIGDRGVNTLDDARAFIEVTQKHYDNHGFWLYLVEEQSTGMPVGVNGLIQRDYLHAPDIGFAIDEQHWRKGYAFESSQAVVQHATDLGYYELLAITSTNNQNSIQLLLKLGFHFAKCDDFEGGGEKINLYKINLLSQ</sequence>
<dbReference type="Gene3D" id="3.40.630.30">
    <property type="match status" value="1"/>
</dbReference>
<evidence type="ECO:0000313" key="2">
    <source>
        <dbReference type="EMBL" id="GAA4345656.1"/>
    </source>
</evidence>
<dbReference type="Pfam" id="PF13302">
    <property type="entry name" value="Acetyltransf_3"/>
    <property type="match status" value="1"/>
</dbReference>
<reference evidence="3" key="1">
    <citation type="journal article" date="2019" name="Int. J. Syst. Evol. Microbiol.">
        <title>The Global Catalogue of Microorganisms (GCM) 10K type strain sequencing project: providing services to taxonomists for standard genome sequencing and annotation.</title>
        <authorList>
            <consortium name="The Broad Institute Genomics Platform"/>
            <consortium name="The Broad Institute Genome Sequencing Center for Infectious Disease"/>
            <person name="Wu L."/>
            <person name="Ma J."/>
        </authorList>
    </citation>
    <scope>NUCLEOTIDE SEQUENCE [LARGE SCALE GENOMIC DNA]</scope>
    <source>
        <strain evidence="3">JCM 17727</strain>
    </source>
</reference>
<dbReference type="InterPro" id="IPR000182">
    <property type="entry name" value="GNAT_dom"/>
</dbReference>
<organism evidence="2 3">
    <name type="scientific">Kangiella taiwanensis</name>
    <dbReference type="NCBI Taxonomy" id="1079179"/>
    <lineage>
        <taxon>Bacteria</taxon>
        <taxon>Pseudomonadati</taxon>
        <taxon>Pseudomonadota</taxon>
        <taxon>Gammaproteobacteria</taxon>
        <taxon>Kangiellales</taxon>
        <taxon>Kangiellaceae</taxon>
        <taxon>Kangiella</taxon>
    </lineage>
</organism>
<dbReference type="EMBL" id="BAABFU010000001">
    <property type="protein sequence ID" value="GAA4345656.1"/>
    <property type="molecule type" value="Genomic_DNA"/>
</dbReference>
<evidence type="ECO:0000313" key="3">
    <source>
        <dbReference type="Proteomes" id="UP001501294"/>
    </source>
</evidence>
<feature type="domain" description="N-acetyltransferase" evidence="1">
    <location>
        <begin position="9"/>
        <end position="169"/>
    </location>
</feature>
<dbReference type="InterPro" id="IPR016181">
    <property type="entry name" value="Acyl_CoA_acyltransferase"/>
</dbReference>
<comment type="caution">
    <text evidence="2">The sequence shown here is derived from an EMBL/GenBank/DDBJ whole genome shotgun (WGS) entry which is preliminary data.</text>
</comment>
<accession>A0ABP8HVW3</accession>